<reference evidence="2" key="1">
    <citation type="submission" date="2021-01" db="EMBL/GenBank/DDBJ databases">
        <authorList>
            <person name="Corre E."/>
            <person name="Pelletier E."/>
            <person name="Niang G."/>
            <person name="Scheremetjew M."/>
            <person name="Finn R."/>
            <person name="Kale V."/>
            <person name="Holt S."/>
            <person name="Cochrane G."/>
            <person name="Meng A."/>
            <person name="Brown T."/>
            <person name="Cohen L."/>
        </authorList>
    </citation>
    <scope>NUCLEOTIDE SEQUENCE</scope>
    <source>
        <strain evidence="2">OF101</strain>
    </source>
</reference>
<dbReference type="SUPFAM" id="SSF52317">
    <property type="entry name" value="Class I glutamine amidotransferase-like"/>
    <property type="match status" value="1"/>
</dbReference>
<protein>
    <recommendedName>
        <fullName evidence="3">Glutamine amidotransferase domain-containing protein</fullName>
    </recommendedName>
</protein>
<name>A0A7S1WT67_ALECA</name>
<dbReference type="GO" id="GO:0005829">
    <property type="term" value="C:cytosol"/>
    <property type="evidence" value="ECO:0007669"/>
    <property type="project" value="TreeGrafter"/>
</dbReference>
<dbReference type="EMBL" id="HBGE01104645">
    <property type="protein sequence ID" value="CAD9185581.1"/>
    <property type="molecule type" value="Transcribed_RNA"/>
</dbReference>
<dbReference type="PANTHER" id="PTHR43235:SF1">
    <property type="entry name" value="GLUTAMINE AMIDOTRANSFERASE PB2B2.05-RELATED"/>
    <property type="match status" value="1"/>
</dbReference>
<dbReference type="InterPro" id="IPR011697">
    <property type="entry name" value="Peptidase_C26"/>
</dbReference>
<evidence type="ECO:0000313" key="2">
    <source>
        <dbReference type="EMBL" id="CAD9185581.1"/>
    </source>
</evidence>
<dbReference type="GO" id="GO:0016811">
    <property type="term" value="F:hydrolase activity, acting on carbon-nitrogen (but not peptide) bonds, in linear amides"/>
    <property type="evidence" value="ECO:0007669"/>
    <property type="project" value="InterPro"/>
</dbReference>
<proteinExistence type="predicted"/>
<dbReference type="PROSITE" id="PS51273">
    <property type="entry name" value="GATASE_TYPE_1"/>
    <property type="match status" value="1"/>
</dbReference>
<feature type="region of interest" description="Disordered" evidence="1">
    <location>
        <begin position="20"/>
        <end position="55"/>
    </location>
</feature>
<dbReference type="InterPro" id="IPR029062">
    <property type="entry name" value="Class_I_gatase-like"/>
</dbReference>
<evidence type="ECO:0008006" key="3">
    <source>
        <dbReference type="Google" id="ProtNLM"/>
    </source>
</evidence>
<dbReference type="InterPro" id="IPR044668">
    <property type="entry name" value="PuuD-like"/>
</dbReference>
<dbReference type="PANTHER" id="PTHR43235">
    <property type="entry name" value="GLUTAMINE AMIDOTRANSFERASE PB2B2.05-RELATED"/>
    <property type="match status" value="1"/>
</dbReference>
<feature type="compositionally biased region" description="Basic and acidic residues" evidence="1">
    <location>
        <begin position="43"/>
        <end position="55"/>
    </location>
</feature>
<evidence type="ECO:0000256" key="1">
    <source>
        <dbReference type="SAM" id="MobiDB-lite"/>
    </source>
</evidence>
<dbReference type="AlphaFoldDB" id="A0A7S1WT67"/>
<accession>A0A7S1WT67</accession>
<dbReference type="Pfam" id="PF07722">
    <property type="entry name" value="Peptidase_C26"/>
    <property type="match status" value="1"/>
</dbReference>
<sequence length="346" mass="38552">MTSMRRAGSRDMLFKLQAAGPEWRTDAMDNAEAASSTDDTEDDQGKEAADYSDSRHAAEAEHLLSQLNLDGHSRPPRVLMVSRRHCRKNKYVDIVGEYHLDLVQDCKAAAIVIPRTVRTALHLAEYLPMDGLIIAEGNDLSDDILLKYGCAVPGRLEGDLAQKYASDTEFDVSKDELEFALMRFALTVGCPVLTFCRGCQMLNALRGGTLIGDIESEVQTDLLHLRQSGDPDYDSFRHPIRVAPNTPLAEWFAPSLRGTDELLVNSYHHQAVKDLGQNLREMARSPDGIIEGFYDADYDPEAGRFVVGLQFHPERMLSDYSGCAEVYKAFGKACHAYKTQQEHSHA</sequence>
<dbReference type="Gene3D" id="3.40.50.880">
    <property type="match status" value="1"/>
</dbReference>
<gene>
    <name evidence="2" type="ORF">ACAT0790_LOCUS62355</name>
</gene>
<organism evidence="2">
    <name type="scientific">Alexandrium catenella</name>
    <name type="common">Red tide dinoflagellate</name>
    <name type="synonym">Gonyaulax catenella</name>
    <dbReference type="NCBI Taxonomy" id="2925"/>
    <lineage>
        <taxon>Eukaryota</taxon>
        <taxon>Sar</taxon>
        <taxon>Alveolata</taxon>
        <taxon>Dinophyceae</taxon>
        <taxon>Gonyaulacales</taxon>
        <taxon>Pyrocystaceae</taxon>
        <taxon>Alexandrium</taxon>
    </lineage>
</organism>